<sequence length="69" mass="7809">MWIVFQRSKAPKNVVTIRMRPNEHPLTSQLTLALVITDGKKQEELRLPTRLPGVATMAKPPVMMEAQTI</sequence>
<evidence type="ECO:0000313" key="2">
    <source>
        <dbReference type="Proteomes" id="UP000837857"/>
    </source>
</evidence>
<protein>
    <submittedName>
        <fullName evidence="1">Uncharacterized protein</fullName>
    </submittedName>
</protein>
<name>A0ABN8ILI5_9NEOP</name>
<proteinExistence type="predicted"/>
<evidence type="ECO:0000313" key="1">
    <source>
        <dbReference type="EMBL" id="CAH2055880.1"/>
    </source>
</evidence>
<organism evidence="1 2">
    <name type="scientific">Iphiclides podalirius</name>
    <name type="common">scarce swallowtail</name>
    <dbReference type="NCBI Taxonomy" id="110791"/>
    <lineage>
        <taxon>Eukaryota</taxon>
        <taxon>Metazoa</taxon>
        <taxon>Ecdysozoa</taxon>
        <taxon>Arthropoda</taxon>
        <taxon>Hexapoda</taxon>
        <taxon>Insecta</taxon>
        <taxon>Pterygota</taxon>
        <taxon>Neoptera</taxon>
        <taxon>Endopterygota</taxon>
        <taxon>Lepidoptera</taxon>
        <taxon>Glossata</taxon>
        <taxon>Ditrysia</taxon>
        <taxon>Papilionoidea</taxon>
        <taxon>Papilionidae</taxon>
        <taxon>Papilioninae</taxon>
        <taxon>Iphiclides</taxon>
    </lineage>
</organism>
<gene>
    <name evidence="1" type="ORF">IPOD504_LOCUS9177</name>
</gene>
<reference evidence="1" key="1">
    <citation type="submission" date="2022-03" db="EMBL/GenBank/DDBJ databases">
        <authorList>
            <person name="Martin H S."/>
        </authorList>
    </citation>
    <scope>NUCLEOTIDE SEQUENCE</scope>
</reference>
<accession>A0ABN8ILI5</accession>
<feature type="non-terminal residue" evidence="1">
    <location>
        <position position="69"/>
    </location>
</feature>
<dbReference type="Proteomes" id="UP000837857">
    <property type="component" value="Chromosome 22"/>
</dbReference>
<keyword evidence="2" id="KW-1185">Reference proteome</keyword>
<dbReference type="EMBL" id="OW152834">
    <property type="protein sequence ID" value="CAH2055880.1"/>
    <property type="molecule type" value="Genomic_DNA"/>
</dbReference>